<reference evidence="1 2" key="1">
    <citation type="submission" date="2016-01" db="EMBL/GenBank/DDBJ databases">
        <title>Investigation of taxonomic status of Bacillus aminovorans.</title>
        <authorList>
            <person name="Verma A."/>
            <person name="Pal Y."/>
            <person name="Krishnamurthi S."/>
        </authorList>
    </citation>
    <scope>NUCLEOTIDE SEQUENCE [LARGE SCALE GENOMIC DNA]</scope>
    <source>
        <strain evidence="1 2">DSM 4337</strain>
    </source>
</reference>
<dbReference type="Proteomes" id="UP000077271">
    <property type="component" value="Unassembled WGS sequence"/>
</dbReference>
<dbReference type="OrthoDB" id="1739831at2"/>
<dbReference type="EMBL" id="LQWZ01000033">
    <property type="protein sequence ID" value="OAH54596.1"/>
    <property type="molecule type" value="Genomic_DNA"/>
</dbReference>
<protein>
    <recommendedName>
        <fullName evidence="3">Flagellar protein</fullName>
    </recommendedName>
</protein>
<comment type="caution">
    <text evidence="1">The sequence shown here is derived from an EMBL/GenBank/DDBJ whole genome shotgun (WGS) entry which is preliminary data.</text>
</comment>
<dbReference type="InterPro" id="IPR022258">
    <property type="entry name" value="Flagellar_operon_YvyF"/>
</dbReference>
<name>A0A177KNN5_9BACI</name>
<evidence type="ECO:0000313" key="2">
    <source>
        <dbReference type="Proteomes" id="UP000077271"/>
    </source>
</evidence>
<dbReference type="AlphaFoldDB" id="A0A177KNN5"/>
<dbReference type="NCBIfam" id="TIGR03826">
    <property type="entry name" value="YvyF"/>
    <property type="match status" value="1"/>
</dbReference>
<organism evidence="1 2">
    <name type="scientific">Domibacillus aminovorans</name>
    <dbReference type="NCBI Taxonomy" id="29332"/>
    <lineage>
        <taxon>Bacteria</taxon>
        <taxon>Bacillati</taxon>
        <taxon>Bacillota</taxon>
        <taxon>Bacilli</taxon>
        <taxon>Bacillales</taxon>
        <taxon>Bacillaceae</taxon>
        <taxon>Domibacillus</taxon>
    </lineage>
</organism>
<proteinExistence type="predicted"/>
<sequence>MNEVVDCPRCGDLYIKNAFREVCPKCSRAEEELYQEVYAFLRKRENRAATIERIVEVSGATEEMIYRWVKKGRLQAAQFPNLGYPCDRCGAIIQKGKLCAKCITEIDQELKLHDREQEFSRTKQELQQQTYQQTYHTKKD</sequence>
<gene>
    <name evidence="1" type="ORF">AWH48_08370</name>
</gene>
<accession>A0A177KNN5</accession>
<evidence type="ECO:0008006" key="3">
    <source>
        <dbReference type="Google" id="ProtNLM"/>
    </source>
</evidence>
<evidence type="ECO:0000313" key="1">
    <source>
        <dbReference type="EMBL" id="OAH54596.1"/>
    </source>
</evidence>
<dbReference type="RefSeq" id="WP_018394658.1">
    <property type="nucleotide sequence ID" value="NZ_LQWZ01000033.1"/>
</dbReference>